<reference evidence="1 2" key="1">
    <citation type="journal article" date="2021" name="Elife">
        <title>Chloroplast acquisition without the gene transfer in kleptoplastic sea slugs, Plakobranchus ocellatus.</title>
        <authorList>
            <person name="Maeda T."/>
            <person name="Takahashi S."/>
            <person name="Yoshida T."/>
            <person name="Shimamura S."/>
            <person name="Takaki Y."/>
            <person name="Nagai Y."/>
            <person name="Toyoda A."/>
            <person name="Suzuki Y."/>
            <person name="Arimoto A."/>
            <person name="Ishii H."/>
            <person name="Satoh N."/>
            <person name="Nishiyama T."/>
            <person name="Hasebe M."/>
            <person name="Maruyama T."/>
            <person name="Minagawa J."/>
            <person name="Obokata J."/>
            <person name="Shigenobu S."/>
        </authorList>
    </citation>
    <scope>NUCLEOTIDE SEQUENCE [LARGE SCALE GENOMIC DNA]</scope>
</reference>
<sequence>MRLFQLFCTPRPVPLALQDDLEAACDAGVAKGVVKPTIFSNQEESQGNVISDTGTVNRQFAPHRHPMSLPNDLEGSHFFSKINLADGYNQLQLSPASKKHSP</sequence>
<comment type="caution">
    <text evidence="1">The sequence shown here is derived from an EMBL/GenBank/DDBJ whole genome shotgun (WGS) entry which is preliminary data.</text>
</comment>
<dbReference type="AlphaFoldDB" id="A0AAV4H3Q3"/>
<evidence type="ECO:0000313" key="2">
    <source>
        <dbReference type="Proteomes" id="UP000762676"/>
    </source>
</evidence>
<name>A0AAV4H3Q3_9GAST</name>
<organism evidence="1 2">
    <name type="scientific">Elysia marginata</name>
    <dbReference type="NCBI Taxonomy" id="1093978"/>
    <lineage>
        <taxon>Eukaryota</taxon>
        <taxon>Metazoa</taxon>
        <taxon>Spiralia</taxon>
        <taxon>Lophotrochozoa</taxon>
        <taxon>Mollusca</taxon>
        <taxon>Gastropoda</taxon>
        <taxon>Heterobranchia</taxon>
        <taxon>Euthyneura</taxon>
        <taxon>Panpulmonata</taxon>
        <taxon>Sacoglossa</taxon>
        <taxon>Placobranchoidea</taxon>
        <taxon>Plakobranchidae</taxon>
        <taxon>Elysia</taxon>
    </lineage>
</organism>
<gene>
    <name evidence="1" type="ORF">ElyMa_000877000</name>
</gene>
<proteinExistence type="predicted"/>
<dbReference type="Gene3D" id="3.30.70.270">
    <property type="match status" value="1"/>
</dbReference>
<accession>A0AAV4H3Q3</accession>
<keyword evidence="2" id="KW-1185">Reference proteome</keyword>
<evidence type="ECO:0000313" key="1">
    <source>
        <dbReference type="EMBL" id="GFR92828.1"/>
    </source>
</evidence>
<dbReference type="EMBL" id="BMAT01001805">
    <property type="protein sequence ID" value="GFR92828.1"/>
    <property type="molecule type" value="Genomic_DNA"/>
</dbReference>
<protein>
    <submittedName>
        <fullName evidence="1">Transposon Tf2-6 polyprotein</fullName>
    </submittedName>
</protein>
<dbReference type="InterPro" id="IPR043128">
    <property type="entry name" value="Rev_trsase/Diguanyl_cyclase"/>
</dbReference>
<dbReference type="Gene3D" id="3.10.10.10">
    <property type="entry name" value="HIV Type 1 Reverse Transcriptase, subunit A, domain 1"/>
    <property type="match status" value="1"/>
</dbReference>
<dbReference type="InterPro" id="IPR043502">
    <property type="entry name" value="DNA/RNA_pol_sf"/>
</dbReference>
<dbReference type="Proteomes" id="UP000762676">
    <property type="component" value="Unassembled WGS sequence"/>
</dbReference>
<dbReference type="SUPFAM" id="SSF56672">
    <property type="entry name" value="DNA/RNA polymerases"/>
    <property type="match status" value="1"/>
</dbReference>